<dbReference type="EMBL" id="QVFU01000042">
    <property type="protein sequence ID" value="RFS43852.1"/>
    <property type="molecule type" value="Genomic_DNA"/>
</dbReference>
<keyword evidence="2" id="KW-0472">Membrane</keyword>
<dbReference type="InterPro" id="IPR011050">
    <property type="entry name" value="Pectin_lyase_fold/virulence"/>
</dbReference>
<comment type="caution">
    <text evidence="3">The sequence shown here is derived from an EMBL/GenBank/DDBJ whole genome shotgun (WGS) entry which is preliminary data.</text>
</comment>
<keyword evidence="2" id="KW-1133">Transmembrane helix</keyword>
<dbReference type="RefSeq" id="WP_117230518.1">
    <property type="nucleotide sequence ID" value="NZ_CP061725.1"/>
</dbReference>
<sequence>MSDDELTSYGGPPPVPPGRRRRKIWVAAGVAGLTGVVGLAALGGVAARDQKSGDRHNTSDAQPAAAPTPDAPGPTAEAGGRTNHKATRSGAEQGADRKGREASSGEQRRDDKERGREVPCDSDKLIQAIEYANDNRGGTLELAKGCTYELTRSDVGDGTGRNGLPVITQAVTLAGRDTTIVRAPNAEAFRILNVGRSGHLTLKNVVVKGGLTEADPIAAARAKVDLSAKVVAKPTKAGAGTNAKAATPTKAPAAKAATKVPAATSASAAEAARGAGGDATLVHVAPGDGAGLLVQRGGRADVEHSEFLLHHAGGNGGAIANFGTARVAYSRVATSSAGGVGGGVFNAGVFRLEESSITDNSAVAGGGIGNGVPGLGLPGAGGTLWVWKSTIEHNRATDNAGGVLTYRGTATLTQSRVVGNHSGEDGGGLLALGDGQLALEKVLVARNSADDTSGGLGVGLESTAVIAHSEITENVAERNGGGLATYGGTAVVRDTAIVANRVVGQNSVAGGIYNEGGQVRLERSTVQANFSVLPPGGIYTTNDGVRIDRSSAVTANRPTNCSGSPVVPERCFG</sequence>
<evidence type="ECO:0000256" key="1">
    <source>
        <dbReference type="SAM" id="MobiDB-lite"/>
    </source>
</evidence>
<dbReference type="SUPFAM" id="SSF51126">
    <property type="entry name" value="Pectin lyase-like"/>
    <property type="match status" value="1"/>
</dbReference>
<feature type="compositionally biased region" description="Low complexity" evidence="1">
    <location>
        <begin position="60"/>
        <end position="79"/>
    </location>
</feature>
<gene>
    <name evidence="3" type="ORF">D0Q02_25345</name>
</gene>
<dbReference type="Proteomes" id="UP000262621">
    <property type="component" value="Unassembled WGS sequence"/>
</dbReference>
<evidence type="ECO:0000256" key="2">
    <source>
        <dbReference type="SAM" id="Phobius"/>
    </source>
</evidence>
<keyword evidence="2" id="KW-0812">Transmembrane</keyword>
<dbReference type="OrthoDB" id="3399438at2"/>
<dbReference type="AlphaFoldDB" id="A0A372FSS9"/>
<feature type="compositionally biased region" description="Basic and acidic residues" evidence="1">
    <location>
        <begin position="94"/>
        <end position="121"/>
    </location>
</feature>
<organism evidence="3 4">
    <name type="scientific">Micromonospora craniellae</name>
    <dbReference type="NCBI Taxonomy" id="2294034"/>
    <lineage>
        <taxon>Bacteria</taxon>
        <taxon>Bacillati</taxon>
        <taxon>Actinomycetota</taxon>
        <taxon>Actinomycetes</taxon>
        <taxon>Micromonosporales</taxon>
        <taxon>Micromonosporaceae</taxon>
        <taxon>Micromonospora</taxon>
    </lineage>
</organism>
<accession>A0A372FSS9</accession>
<protein>
    <submittedName>
        <fullName evidence="3">Right-handed parallel beta-helix repeat-containing protein</fullName>
    </submittedName>
</protein>
<keyword evidence="4" id="KW-1185">Reference proteome</keyword>
<feature type="transmembrane region" description="Helical" evidence="2">
    <location>
        <begin position="24"/>
        <end position="47"/>
    </location>
</feature>
<feature type="compositionally biased region" description="Basic and acidic residues" evidence="1">
    <location>
        <begin position="48"/>
        <end position="58"/>
    </location>
</feature>
<name>A0A372FSS9_9ACTN</name>
<feature type="region of interest" description="Disordered" evidence="1">
    <location>
        <begin position="1"/>
        <end position="20"/>
    </location>
</feature>
<evidence type="ECO:0000313" key="3">
    <source>
        <dbReference type="EMBL" id="RFS43852.1"/>
    </source>
</evidence>
<feature type="region of interest" description="Disordered" evidence="1">
    <location>
        <begin position="47"/>
        <end position="121"/>
    </location>
</feature>
<evidence type="ECO:0000313" key="4">
    <source>
        <dbReference type="Proteomes" id="UP000262621"/>
    </source>
</evidence>
<reference evidence="3 4" key="1">
    <citation type="submission" date="2018-08" db="EMBL/GenBank/DDBJ databases">
        <title>Verrucosispora craniellae sp. nov., isolated from a marine sponge in the South China Sea.</title>
        <authorList>
            <person name="Li L."/>
            <person name="Lin H.W."/>
        </authorList>
    </citation>
    <scope>NUCLEOTIDE SEQUENCE [LARGE SCALE GENOMIC DNA]</scope>
    <source>
        <strain evidence="3 4">LHW63014</strain>
    </source>
</reference>
<proteinExistence type="predicted"/>